<name>A0A6A4H4Q9_9AGAR</name>
<keyword evidence="2" id="KW-1185">Reference proteome</keyword>
<gene>
    <name evidence="1" type="ORF">BT96DRAFT_233743</name>
</gene>
<reference evidence="1" key="1">
    <citation type="journal article" date="2019" name="Environ. Microbiol.">
        <title>Fungal ecological strategies reflected in gene transcription - a case study of two litter decomposers.</title>
        <authorList>
            <person name="Barbi F."/>
            <person name="Kohler A."/>
            <person name="Barry K."/>
            <person name="Baskaran P."/>
            <person name="Daum C."/>
            <person name="Fauchery L."/>
            <person name="Ihrmark K."/>
            <person name="Kuo A."/>
            <person name="LaButti K."/>
            <person name="Lipzen A."/>
            <person name="Morin E."/>
            <person name="Grigoriev I.V."/>
            <person name="Henrissat B."/>
            <person name="Lindahl B."/>
            <person name="Martin F."/>
        </authorList>
    </citation>
    <scope>NUCLEOTIDE SEQUENCE</scope>
    <source>
        <strain evidence="1">JB14</strain>
    </source>
</reference>
<evidence type="ECO:0000313" key="1">
    <source>
        <dbReference type="EMBL" id="KAE9393091.1"/>
    </source>
</evidence>
<sequence length="90" mass="10230">MRETGESNVKQEQDQTARFTAASAFTVTSSSRMHIYRFPPLPHFPMRCPTSNLRLTVRTFPPSEQVDVGFSLAFVDFCLIRQANDNASHH</sequence>
<dbReference type="EMBL" id="ML769581">
    <property type="protein sequence ID" value="KAE9393091.1"/>
    <property type="molecule type" value="Genomic_DNA"/>
</dbReference>
<protein>
    <submittedName>
        <fullName evidence="1">Uncharacterized protein</fullName>
    </submittedName>
</protein>
<organism evidence="1 2">
    <name type="scientific">Gymnopus androsaceus JB14</name>
    <dbReference type="NCBI Taxonomy" id="1447944"/>
    <lineage>
        <taxon>Eukaryota</taxon>
        <taxon>Fungi</taxon>
        <taxon>Dikarya</taxon>
        <taxon>Basidiomycota</taxon>
        <taxon>Agaricomycotina</taxon>
        <taxon>Agaricomycetes</taxon>
        <taxon>Agaricomycetidae</taxon>
        <taxon>Agaricales</taxon>
        <taxon>Marasmiineae</taxon>
        <taxon>Omphalotaceae</taxon>
        <taxon>Gymnopus</taxon>
    </lineage>
</organism>
<dbReference type="Proteomes" id="UP000799118">
    <property type="component" value="Unassembled WGS sequence"/>
</dbReference>
<accession>A0A6A4H4Q9</accession>
<dbReference type="AlphaFoldDB" id="A0A6A4H4Q9"/>
<evidence type="ECO:0000313" key="2">
    <source>
        <dbReference type="Proteomes" id="UP000799118"/>
    </source>
</evidence>
<proteinExistence type="predicted"/>